<sequence>MWLKRFVVSVTEDGGVCISLVFIFHTKTLSGSGLFFSILNFPHYCQFKEVKLFSRCKCLVCCVYMFVFFCCTKSMCCILSLPIV</sequence>
<dbReference type="EMBL" id="GBXM01005815">
    <property type="protein sequence ID" value="JAI02763.1"/>
    <property type="molecule type" value="Transcribed_RNA"/>
</dbReference>
<keyword evidence="1" id="KW-0472">Membrane</keyword>
<reference evidence="2" key="2">
    <citation type="journal article" date="2015" name="Fish Shellfish Immunol.">
        <title>Early steps in the European eel (Anguilla anguilla)-Vibrio vulnificus interaction in the gills: Role of the RtxA13 toxin.</title>
        <authorList>
            <person name="Callol A."/>
            <person name="Pajuelo D."/>
            <person name="Ebbesson L."/>
            <person name="Teles M."/>
            <person name="MacKenzie S."/>
            <person name="Amaro C."/>
        </authorList>
    </citation>
    <scope>NUCLEOTIDE SEQUENCE</scope>
</reference>
<name>A0A0E9XJ70_ANGAN</name>
<dbReference type="AlphaFoldDB" id="A0A0E9XJ70"/>
<keyword evidence="1" id="KW-0812">Transmembrane</keyword>
<protein>
    <submittedName>
        <fullName evidence="2">Uncharacterized protein</fullName>
    </submittedName>
</protein>
<accession>A0A0E9XJ70</accession>
<evidence type="ECO:0000256" key="1">
    <source>
        <dbReference type="SAM" id="Phobius"/>
    </source>
</evidence>
<proteinExistence type="predicted"/>
<keyword evidence="1" id="KW-1133">Transmembrane helix</keyword>
<organism evidence="2">
    <name type="scientific">Anguilla anguilla</name>
    <name type="common">European freshwater eel</name>
    <name type="synonym">Muraena anguilla</name>
    <dbReference type="NCBI Taxonomy" id="7936"/>
    <lineage>
        <taxon>Eukaryota</taxon>
        <taxon>Metazoa</taxon>
        <taxon>Chordata</taxon>
        <taxon>Craniata</taxon>
        <taxon>Vertebrata</taxon>
        <taxon>Euteleostomi</taxon>
        <taxon>Actinopterygii</taxon>
        <taxon>Neopterygii</taxon>
        <taxon>Teleostei</taxon>
        <taxon>Anguilliformes</taxon>
        <taxon>Anguillidae</taxon>
        <taxon>Anguilla</taxon>
    </lineage>
</organism>
<evidence type="ECO:0000313" key="2">
    <source>
        <dbReference type="EMBL" id="JAI02763.1"/>
    </source>
</evidence>
<feature type="transmembrane region" description="Helical" evidence="1">
    <location>
        <begin position="20"/>
        <end position="39"/>
    </location>
</feature>
<reference evidence="2" key="1">
    <citation type="submission" date="2014-11" db="EMBL/GenBank/DDBJ databases">
        <authorList>
            <person name="Amaro Gonzalez C."/>
        </authorList>
    </citation>
    <scope>NUCLEOTIDE SEQUENCE</scope>
</reference>
<feature type="transmembrane region" description="Helical" evidence="1">
    <location>
        <begin position="59"/>
        <end position="83"/>
    </location>
</feature>